<accession>A0A5J5F9S5</accession>
<keyword evidence="11" id="KW-0653">Protein transport</keyword>
<comment type="subcellular location">
    <subcellularLocation>
        <location evidence="1">Cytoplasmic vesicle</location>
        <location evidence="1">COPII-coated vesicle membrane</location>
        <topology evidence="1">Peripheral membrane protein</topology>
        <orientation evidence="1">Cytoplasmic side</orientation>
    </subcellularLocation>
    <subcellularLocation>
        <location evidence="2">Endoplasmic reticulum membrane</location>
        <topology evidence="2">Peripheral membrane protein</topology>
        <orientation evidence="2">Cytoplasmic side</orientation>
    </subcellularLocation>
</comment>
<feature type="compositionally biased region" description="Pro residues" evidence="16">
    <location>
        <begin position="1031"/>
        <end position="1054"/>
    </location>
</feature>
<evidence type="ECO:0000256" key="7">
    <source>
        <dbReference type="ARBA" id="ARBA00022574"/>
    </source>
</evidence>
<dbReference type="PROSITE" id="PS50082">
    <property type="entry name" value="WD_REPEATS_2"/>
    <property type="match status" value="2"/>
</dbReference>
<dbReference type="OrthoDB" id="542917at2759"/>
<evidence type="ECO:0000256" key="13">
    <source>
        <dbReference type="ARBA" id="ARBA00023329"/>
    </source>
</evidence>
<feature type="repeat" description="WD" evidence="15">
    <location>
        <begin position="115"/>
        <end position="157"/>
    </location>
</feature>
<dbReference type="InterPro" id="IPR036322">
    <property type="entry name" value="WD40_repeat_dom_sf"/>
</dbReference>
<feature type="compositionally biased region" description="Pro residues" evidence="16">
    <location>
        <begin position="1107"/>
        <end position="1122"/>
    </location>
</feature>
<keyword evidence="9" id="KW-0256">Endoplasmic reticulum</keyword>
<keyword evidence="6" id="KW-0813">Transport</keyword>
<organism evidence="17 18">
    <name type="scientific">Sphaerosporella brunnea</name>
    <dbReference type="NCBI Taxonomy" id="1250544"/>
    <lineage>
        <taxon>Eukaryota</taxon>
        <taxon>Fungi</taxon>
        <taxon>Dikarya</taxon>
        <taxon>Ascomycota</taxon>
        <taxon>Pezizomycotina</taxon>
        <taxon>Pezizomycetes</taxon>
        <taxon>Pezizales</taxon>
        <taxon>Pyronemataceae</taxon>
        <taxon>Sphaerosporella</taxon>
    </lineage>
</organism>
<comment type="similarity">
    <text evidence="3">Belongs to the WD repeat SEC31 family.</text>
</comment>
<dbReference type="PANTHER" id="PTHR13923">
    <property type="entry name" value="SEC31-RELATED PROTEIN"/>
    <property type="match status" value="1"/>
</dbReference>
<dbReference type="EMBL" id="VXIS01000007">
    <property type="protein sequence ID" value="KAA8914234.1"/>
    <property type="molecule type" value="Genomic_DNA"/>
</dbReference>
<dbReference type="GO" id="GO:0005789">
    <property type="term" value="C:endoplasmic reticulum membrane"/>
    <property type="evidence" value="ECO:0007669"/>
    <property type="project" value="UniProtKB-SubCell"/>
</dbReference>
<proteinExistence type="inferred from homology"/>
<evidence type="ECO:0000256" key="6">
    <source>
        <dbReference type="ARBA" id="ARBA00022448"/>
    </source>
</evidence>
<evidence type="ECO:0000256" key="2">
    <source>
        <dbReference type="ARBA" id="ARBA00004397"/>
    </source>
</evidence>
<evidence type="ECO:0000256" key="11">
    <source>
        <dbReference type="ARBA" id="ARBA00022927"/>
    </source>
</evidence>
<feature type="compositionally biased region" description="Low complexity" evidence="16">
    <location>
        <begin position="854"/>
        <end position="869"/>
    </location>
</feature>
<feature type="compositionally biased region" description="Pro residues" evidence="16">
    <location>
        <begin position="949"/>
        <end position="964"/>
    </location>
</feature>
<feature type="compositionally biased region" description="Polar residues" evidence="16">
    <location>
        <begin position="837"/>
        <end position="848"/>
    </location>
</feature>
<dbReference type="PROSITE" id="PS50294">
    <property type="entry name" value="WD_REPEATS_REGION"/>
    <property type="match status" value="1"/>
</dbReference>
<keyword evidence="8" id="KW-0677">Repeat</keyword>
<dbReference type="Gene3D" id="1.25.40.1030">
    <property type="match status" value="1"/>
</dbReference>
<evidence type="ECO:0000256" key="9">
    <source>
        <dbReference type="ARBA" id="ARBA00022824"/>
    </source>
</evidence>
<dbReference type="FunFam" id="2.130.10.10:FF:000193">
    <property type="entry name" value="Protein transport protein SEC31, putative"/>
    <property type="match status" value="1"/>
</dbReference>
<evidence type="ECO:0000256" key="4">
    <source>
        <dbReference type="ARBA" id="ARBA00013507"/>
    </source>
</evidence>
<evidence type="ECO:0000256" key="12">
    <source>
        <dbReference type="ARBA" id="ARBA00023136"/>
    </source>
</evidence>
<dbReference type="AlphaFoldDB" id="A0A5J5F9S5"/>
<keyword evidence="13" id="KW-0968">Cytoplasmic vesicle</keyword>
<dbReference type="Proteomes" id="UP000326924">
    <property type="component" value="Unassembled WGS sequence"/>
</dbReference>
<dbReference type="GO" id="GO:0090110">
    <property type="term" value="P:COPII-coated vesicle cargo loading"/>
    <property type="evidence" value="ECO:0007669"/>
    <property type="project" value="TreeGrafter"/>
</dbReference>
<gene>
    <name evidence="17" type="ORF">FN846DRAFT_927027</name>
</gene>
<dbReference type="InterPro" id="IPR040251">
    <property type="entry name" value="SEC31-like"/>
</dbReference>
<keyword evidence="10" id="KW-0931">ER-Golgi transport</keyword>
<dbReference type="InterPro" id="IPR015943">
    <property type="entry name" value="WD40/YVTN_repeat-like_dom_sf"/>
</dbReference>
<evidence type="ECO:0000256" key="3">
    <source>
        <dbReference type="ARBA" id="ARBA00009358"/>
    </source>
</evidence>
<dbReference type="GO" id="GO:0015031">
    <property type="term" value="P:protein transport"/>
    <property type="evidence" value="ECO:0007669"/>
    <property type="project" value="UniProtKB-KW"/>
</dbReference>
<dbReference type="FunCoup" id="A0A5J5F9S5">
    <property type="interactions" value="775"/>
</dbReference>
<dbReference type="InterPro" id="IPR001680">
    <property type="entry name" value="WD40_rpt"/>
</dbReference>
<comment type="caution">
    <text evidence="17">The sequence shown here is derived from an EMBL/GenBank/DDBJ whole genome shotgun (WGS) entry which is preliminary data.</text>
</comment>
<sequence>MAKIRDIQRTAAFAWSPDTQPFIATGTQAGAVSADFSDNTQLELWDLNLGGSPQAELSPIAAVNTDAKFYDIAWGRLSNDNPRGIIAGALENGSLDLWSADALIEQAENPLISQTTKHSGAIKSLQFNPFKSELLATAGAKGELYVWDLNNTDNPFMLGNKVARADDFDCLDWNKKVPHILVTGGSGGFLTVWDVKQKKESLTLNNLNRKAISAVAWHPEQQTKLITAVPDDQNPVILLWDLRNSNAPERTLAGHSAGVLSLSWCKQDSNLLLSSGKDNRSICWNPQTGEMLGEFPVVTNWTFKTTFHPRNPAYIATASYDGKIAVRTLQNTNPQVVDAGATTAADDDDFFSRASNAQTSSFSLKQTPSWLKRPAGATFGFGGKLVSFTHTAAHQSKVKISTISIDSGVSSATERFEKAVQEGNLVTICEEKTQDAKSEAEKSEWQILKALFAADTKAKLVEHLGFKAEDISTPSQEKDEDELAAQDTEGTTEAGKGDRLSSFFADGDDSENFLASLSIQSTQTARTNNPFRIYTGEETEADKAITKAVVLGEYDRAVDVCLKEDRITDAFMLAICGGDMCIDKVKAAYFTKKHNGPNYLRLLASVVGKNMWDVVHNADIANWKEVVVALCTHAGDNEFADLCEALGDRLEDEFRSTNEPELRQAASLCYLAGSKLHKIVNIWLSELHEDEKAGLQQESEDSTFSVHARALQNFVEKVTVFREAVKFVDDEKSLSSGWKLNALYERYCEYADIISSHGQLSIAGKYLDLLPTEYPAAMVARNRIKQATAATSVPATRKTVQQPQRQSFPSAQPAAPLNPYASPTTAPAVTNPYMPSVPTQAMNNSYPQPSGFKPSPYQPASQSPYQPAAPTGPYAPQFGGPATFQQPPRQFVPPPAPPKQGTTANWNDTPEVIRPQRRATPAAPPQPSTSPFPGAPPTQSPAQPGLPWGAPPPRATPPPPPKGAAPPNRVQSPALQQQRPASPAVTSSSYPPVAQNTYTPPQPQTTGSSGRYAPQPASQPPVGGPAGLRVGPPPQGNVLPGPPPSGPRYAPPPTSFGQPSAPSQYAPQPPPQAVPSSYAPPPGQQMPPPQTSAQGPPPMGPGSRQVPAPPPPKPATPGPQTPKHPKGDRSHIPVQHMPIFELLSADMERVKARAPPSFARQVSDTEKRLGILFDHLNNEDLLSAETLDSMISLAKALAAKDYVTAHSIQVNLLTNKTSECTQWMTGVKRLIEMSRVAE</sequence>
<protein>
    <recommendedName>
        <fullName evidence="5">Protein transport protein SEC31</fullName>
    </recommendedName>
    <alternativeName>
        <fullName evidence="4">Protein transport protein sec31</fullName>
    </alternativeName>
</protein>
<feature type="compositionally biased region" description="Pro residues" evidence="16">
    <location>
        <begin position="1067"/>
        <end position="1100"/>
    </location>
</feature>
<reference evidence="17 18" key="1">
    <citation type="submission" date="2019-09" db="EMBL/GenBank/DDBJ databases">
        <title>Draft genome of the ectomycorrhizal ascomycete Sphaerosporella brunnea.</title>
        <authorList>
            <consortium name="DOE Joint Genome Institute"/>
            <person name="Benucci G.M."/>
            <person name="Marozzi G."/>
            <person name="Antonielli L."/>
            <person name="Sanchez S."/>
            <person name="Marco P."/>
            <person name="Wang X."/>
            <person name="Falini L.B."/>
            <person name="Barry K."/>
            <person name="Haridas S."/>
            <person name="Lipzen A."/>
            <person name="Labutti K."/>
            <person name="Grigoriev I.V."/>
            <person name="Murat C."/>
            <person name="Martin F."/>
            <person name="Albertini E."/>
            <person name="Donnini D."/>
            <person name="Bonito G."/>
        </authorList>
    </citation>
    <scope>NUCLEOTIDE SEQUENCE [LARGE SCALE GENOMIC DNA]</scope>
    <source>
        <strain evidence="17 18">Sb_GMNB300</strain>
    </source>
</reference>
<dbReference type="GO" id="GO:0005198">
    <property type="term" value="F:structural molecule activity"/>
    <property type="evidence" value="ECO:0007669"/>
    <property type="project" value="TreeGrafter"/>
</dbReference>
<dbReference type="InParanoid" id="A0A5J5F9S5"/>
<evidence type="ECO:0000256" key="15">
    <source>
        <dbReference type="PROSITE-ProRule" id="PRU00221"/>
    </source>
</evidence>
<keyword evidence="7 15" id="KW-0853">WD repeat</keyword>
<dbReference type="GO" id="GO:0030127">
    <property type="term" value="C:COPII vesicle coat"/>
    <property type="evidence" value="ECO:0007669"/>
    <property type="project" value="TreeGrafter"/>
</dbReference>
<dbReference type="SMART" id="SM00320">
    <property type="entry name" value="WD40"/>
    <property type="match status" value="5"/>
</dbReference>
<dbReference type="Gene3D" id="1.20.940.10">
    <property type="entry name" value="Functional domain of the splicing factor Prp18"/>
    <property type="match status" value="1"/>
</dbReference>
<dbReference type="PANTHER" id="PTHR13923:SF11">
    <property type="entry name" value="SECRETORY 31, ISOFORM D"/>
    <property type="match status" value="1"/>
</dbReference>
<feature type="region of interest" description="Disordered" evidence="16">
    <location>
        <begin position="471"/>
        <end position="499"/>
    </location>
</feature>
<name>A0A5J5F9S5_9PEZI</name>
<dbReference type="GO" id="GO:0007029">
    <property type="term" value="P:endoplasmic reticulum organization"/>
    <property type="evidence" value="ECO:0007669"/>
    <property type="project" value="TreeGrafter"/>
</dbReference>
<feature type="compositionally biased region" description="Pro residues" evidence="16">
    <location>
        <begin position="922"/>
        <end position="939"/>
    </location>
</feature>
<dbReference type="Pfam" id="PF00400">
    <property type="entry name" value="WD40"/>
    <property type="match status" value="1"/>
</dbReference>
<evidence type="ECO:0000256" key="14">
    <source>
        <dbReference type="ARBA" id="ARBA00025471"/>
    </source>
</evidence>
<evidence type="ECO:0000313" key="18">
    <source>
        <dbReference type="Proteomes" id="UP000326924"/>
    </source>
</evidence>
<evidence type="ECO:0000256" key="16">
    <source>
        <dbReference type="SAM" id="MobiDB-lite"/>
    </source>
</evidence>
<evidence type="ECO:0000256" key="1">
    <source>
        <dbReference type="ARBA" id="ARBA00004299"/>
    </source>
</evidence>
<dbReference type="GO" id="GO:0070971">
    <property type="term" value="C:endoplasmic reticulum exit site"/>
    <property type="evidence" value="ECO:0007669"/>
    <property type="project" value="TreeGrafter"/>
</dbReference>
<dbReference type="SUPFAM" id="SSF50978">
    <property type="entry name" value="WD40 repeat-like"/>
    <property type="match status" value="1"/>
</dbReference>
<keyword evidence="18" id="KW-1185">Reference proteome</keyword>
<feature type="compositionally biased region" description="Polar residues" evidence="16">
    <location>
        <begin position="969"/>
        <end position="990"/>
    </location>
</feature>
<keyword evidence="12" id="KW-0472">Membrane</keyword>
<feature type="compositionally biased region" description="Polar residues" evidence="16">
    <location>
        <begin position="788"/>
        <end position="810"/>
    </location>
</feature>
<feature type="region of interest" description="Disordered" evidence="16">
    <location>
        <begin position="788"/>
        <end position="1131"/>
    </location>
</feature>
<evidence type="ECO:0000256" key="8">
    <source>
        <dbReference type="ARBA" id="ARBA00022737"/>
    </source>
</evidence>
<evidence type="ECO:0000256" key="10">
    <source>
        <dbReference type="ARBA" id="ARBA00022892"/>
    </source>
</evidence>
<comment type="function">
    <text evidence="14">Component of the coat protein complex II (COPII) which promotes the formation of transport vesicles from the endoplasmic reticulum (ER). The coat has two main functions, the physical deformation of the endoplasmic reticulum membrane into vesicles and the selection of cargo molecules.</text>
</comment>
<evidence type="ECO:0000313" key="17">
    <source>
        <dbReference type="EMBL" id="KAA8914234.1"/>
    </source>
</evidence>
<dbReference type="Gene3D" id="2.130.10.10">
    <property type="entry name" value="YVTN repeat-like/Quinoprotein amine dehydrogenase"/>
    <property type="match status" value="1"/>
</dbReference>
<dbReference type="FunFam" id="1.20.940.10:FF:000007">
    <property type="entry name" value="Protein transport protein (SEC31), putative"/>
    <property type="match status" value="1"/>
</dbReference>
<evidence type="ECO:0000256" key="5">
    <source>
        <dbReference type="ARBA" id="ARBA00021236"/>
    </source>
</evidence>
<feature type="repeat" description="WD" evidence="15">
    <location>
        <begin position="252"/>
        <end position="294"/>
    </location>
</feature>